<sequence length="80" mass="9235">MAGLILFNFIAIGVSGSQWWANYLWICLLMSCLIALLLVLDTINRHFDLVITRYLRQLRRWLALATTVWWLIGLLGMIVG</sequence>
<gene>
    <name evidence="2" type="ORF">IV56_GL001517</name>
</gene>
<keyword evidence="1" id="KW-0472">Membrane</keyword>
<evidence type="ECO:0000256" key="1">
    <source>
        <dbReference type="SAM" id="Phobius"/>
    </source>
</evidence>
<feature type="transmembrane region" description="Helical" evidence="1">
    <location>
        <begin position="61"/>
        <end position="79"/>
    </location>
</feature>
<keyword evidence="1" id="KW-0812">Transmembrane</keyword>
<protein>
    <submittedName>
        <fullName evidence="2">Uncharacterized protein</fullName>
    </submittedName>
</protein>
<organism evidence="2 3">
    <name type="scientific">Lacticaseibacillus saniviri JCM 17471 = DSM 24301</name>
    <dbReference type="NCBI Taxonomy" id="1293598"/>
    <lineage>
        <taxon>Bacteria</taxon>
        <taxon>Bacillati</taxon>
        <taxon>Bacillota</taxon>
        <taxon>Bacilli</taxon>
        <taxon>Lactobacillales</taxon>
        <taxon>Lactobacillaceae</taxon>
        <taxon>Lacticaseibacillus</taxon>
    </lineage>
</organism>
<keyword evidence="3" id="KW-1185">Reference proteome</keyword>
<proteinExistence type="predicted"/>
<feature type="transmembrane region" description="Helical" evidence="1">
    <location>
        <begin position="20"/>
        <end position="40"/>
    </location>
</feature>
<name>A0A0R2MY22_9LACO</name>
<comment type="caution">
    <text evidence="2">The sequence shown here is derived from an EMBL/GenBank/DDBJ whole genome shotgun (WGS) entry which is preliminary data.</text>
</comment>
<reference evidence="2 3" key="1">
    <citation type="journal article" date="2015" name="Genome Announc.">
        <title>Expanding the biotechnology potential of lactobacilli through comparative genomics of 213 strains and associated genera.</title>
        <authorList>
            <person name="Sun Z."/>
            <person name="Harris H.M."/>
            <person name="McCann A."/>
            <person name="Guo C."/>
            <person name="Argimon S."/>
            <person name="Zhang W."/>
            <person name="Yang X."/>
            <person name="Jeffery I.B."/>
            <person name="Cooney J.C."/>
            <person name="Kagawa T.F."/>
            <person name="Liu W."/>
            <person name="Song Y."/>
            <person name="Salvetti E."/>
            <person name="Wrobel A."/>
            <person name="Rasinkangas P."/>
            <person name="Parkhill J."/>
            <person name="Rea M.C."/>
            <person name="O'Sullivan O."/>
            <person name="Ritari J."/>
            <person name="Douillard F.P."/>
            <person name="Paul Ross R."/>
            <person name="Yang R."/>
            <person name="Briner A.E."/>
            <person name="Felis G.E."/>
            <person name="de Vos W.M."/>
            <person name="Barrangou R."/>
            <person name="Klaenhammer T.R."/>
            <person name="Caufield P.W."/>
            <person name="Cui Y."/>
            <person name="Zhang H."/>
            <person name="O'Toole P.W."/>
        </authorList>
    </citation>
    <scope>NUCLEOTIDE SEQUENCE [LARGE SCALE GENOMIC DNA]</scope>
    <source>
        <strain evidence="2 3">DSM 24301</strain>
    </source>
</reference>
<evidence type="ECO:0000313" key="2">
    <source>
        <dbReference type="EMBL" id="KRO18385.1"/>
    </source>
</evidence>
<dbReference type="AlphaFoldDB" id="A0A0R2MY22"/>
<keyword evidence="1" id="KW-1133">Transmembrane helix</keyword>
<dbReference type="Proteomes" id="UP000050969">
    <property type="component" value="Unassembled WGS sequence"/>
</dbReference>
<dbReference type="PATRIC" id="fig|1293598.4.peg.1582"/>
<dbReference type="EMBL" id="JQCE01000005">
    <property type="protein sequence ID" value="KRO18385.1"/>
    <property type="molecule type" value="Genomic_DNA"/>
</dbReference>
<evidence type="ECO:0000313" key="3">
    <source>
        <dbReference type="Proteomes" id="UP000050969"/>
    </source>
</evidence>
<accession>A0A0R2MY22</accession>
<dbReference type="STRING" id="1293598.IV56_GL001517"/>